<dbReference type="PROSITE" id="PS00893">
    <property type="entry name" value="NUDIX_BOX"/>
    <property type="match status" value="1"/>
</dbReference>
<dbReference type="PANTHER" id="PTHR21340">
    <property type="entry name" value="DIADENOSINE 5,5-P1,P4-TETRAPHOSPHATE PYROPHOSPHOHYDROLASE MUTT"/>
    <property type="match status" value="1"/>
</dbReference>
<dbReference type="InterPro" id="IPR015797">
    <property type="entry name" value="NUDIX_hydrolase-like_dom_sf"/>
</dbReference>
<dbReference type="Pfam" id="PF00293">
    <property type="entry name" value="NUDIX"/>
    <property type="match status" value="1"/>
</dbReference>
<dbReference type="RefSeq" id="WP_344037058.1">
    <property type="nucleotide sequence ID" value="NZ_BAAAKE010000006.1"/>
</dbReference>
<evidence type="ECO:0000313" key="3">
    <source>
        <dbReference type="EMBL" id="MFC5057415.1"/>
    </source>
</evidence>
<name>A0ABV9Y766_9PSEU</name>
<dbReference type="Gene3D" id="3.90.79.10">
    <property type="entry name" value="Nucleoside Triphosphate Pyrophosphohydrolase"/>
    <property type="match status" value="1"/>
</dbReference>
<dbReference type="InterPro" id="IPR020084">
    <property type="entry name" value="NUDIX_hydrolase_CS"/>
</dbReference>
<reference evidence="4" key="1">
    <citation type="journal article" date="2019" name="Int. J. Syst. Evol. Microbiol.">
        <title>The Global Catalogue of Microorganisms (GCM) 10K type strain sequencing project: providing services to taxonomists for standard genome sequencing and annotation.</title>
        <authorList>
            <consortium name="The Broad Institute Genomics Platform"/>
            <consortium name="The Broad Institute Genome Sequencing Center for Infectious Disease"/>
            <person name="Wu L."/>
            <person name="Ma J."/>
        </authorList>
    </citation>
    <scope>NUCLEOTIDE SEQUENCE [LARGE SCALE GENOMIC DNA]</scope>
    <source>
        <strain evidence="4">KCTC 12848</strain>
    </source>
</reference>
<accession>A0ABV9Y766</accession>
<dbReference type="Proteomes" id="UP001595833">
    <property type="component" value="Unassembled WGS sequence"/>
</dbReference>
<evidence type="ECO:0000256" key="1">
    <source>
        <dbReference type="ARBA" id="ARBA00022801"/>
    </source>
</evidence>
<proteinExistence type="predicted"/>
<feature type="domain" description="Nudix hydrolase" evidence="2">
    <location>
        <begin position="2"/>
        <end position="151"/>
    </location>
</feature>
<sequence length="158" mass="17553">MTGKRSAGIVLHRHHDGELQVLLGHMGGPYWAGKDAGAWSIPKGMPEDDEDPQATARREFTEELGLPLPEGELRPLGEVRQAGGKVVQAWALAGDLDPEQVIPGTYTMEWPRGSGRFRSFPELDRVAWFPLVEAKEKIVKAQAELLERLHRDVAFGQH</sequence>
<comment type="caution">
    <text evidence="3">The sequence shown here is derived from an EMBL/GenBank/DDBJ whole genome shotgun (WGS) entry which is preliminary data.</text>
</comment>
<dbReference type="InterPro" id="IPR000086">
    <property type="entry name" value="NUDIX_hydrolase_dom"/>
</dbReference>
<protein>
    <submittedName>
        <fullName evidence="3">NUDIX domain-containing protein</fullName>
    </submittedName>
</protein>
<evidence type="ECO:0000313" key="4">
    <source>
        <dbReference type="Proteomes" id="UP001595833"/>
    </source>
</evidence>
<dbReference type="CDD" id="cd04662">
    <property type="entry name" value="NUDIX_Hydrolase"/>
    <property type="match status" value="1"/>
</dbReference>
<keyword evidence="4" id="KW-1185">Reference proteome</keyword>
<gene>
    <name evidence="3" type="ORF">ACFPFM_27185</name>
</gene>
<dbReference type="PANTHER" id="PTHR21340:SF7">
    <property type="entry name" value="NUDIX HYDROLASE DOMAIN-CONTAINING PROTEIN"/>
    <property type="match status" value="1"/>
</dbReference>
<organism evidence="3 4">
    <name type="scientific">Saccharothrix xinjiangensis</name>
    <dbReference type="NCBI Taxonomy" id="204798"/>
    <lineage>
        <taxon>Bacteria</taxon>
        <taxon>Bacillati</taxon>
        <taxon>Actinomycetota</taxon>
        <taxon>Actinomycetes</taxon>
        <taxon>Pseudonocardiales</taxon>
        <taxon>Pseudonocardiaceae</taxon>
        <taxon>Saccharothrix</taxon>
    </lineage>
</organism>
<dbReference type="EMBL" id="JBHSJB010000027">
    <property type="protein sequence ID" value="MFC5057415.1"/>
    <property type="molecule type" value="Genomic_DNA"/>
</dbReference>
<dbReference type="SUPFAM" id="SSF55811">
    <property type="entry name" value="Nudix"/>
    <property type="match status" value="1"/>
</dbReference>
<dbReference type="PROSITE" id="PS51462">
    <property type="entry name" value="NUDIX"/>
    <property type="match status" value="1"/>
</dbReference>
<keyword evidence="1" id="KW-0378">Hydrolase</keyword>
<evidence type="ECO:0000259" key="2">
    <source>
        <dbReference type="PROSITE" id="PS51462"/>
    </source>
</evidence>
<dbReference type="InterPro" id="IPR051325">
    <property type="entry name" value="Nudix_hydrolase_domain"/>
</dbReference>